<dbReference type="SUPFAM" id="SSF47459">
    <property type="entry name" value="HLH, helix-loop-helix DNA-binding domain"/>
    <property type="match status" value="1"/>
</dbReference>
<dbReference type="Gene3D" id="4.10.280.10">
    <property type="entry name" value="Helix-loop-helix DNA-binding domain"/>
    <property type="match status" value="1"/>
</dbReference>
<dbReference type="GO" id="GO:0000977">
    <property type="term" value="F:RNA polymerase II transcription regulatory region sequence-specific DNA binding"/>
    <property type="evidence" value="ECO:0007669"/>
    <property type="project" value="TreeGrafter"/>
</dbReference>
<dbReference type="InterPro" id="IPR036638">
    <property type="entry name" value="HLH_DNA-bd_sf"/>
</dbReference>
<dbReference type="AlphaFoldDB" id="A0A833VJJ3"/>
<dbReference type="GO" id="GO:0046983">
    <property type="term" value="F:protein dimerization activity"/>
    <property type="evidence" value="ECO:0007669"/>
    <property type="project" value="InterPro"/>
</dbReference>
<dbReference type="InterPro" id="IPR011598">
    <property type="entry name" value="bHLH_dom"/>
</dbReference>
<gene>
    <name evidence="6" type="ORF">FCM35_KLT06088</name>
</gene>
<dbReference type="InterPro" id="IPR015660">
    <property type="entry name" value="MASH1/Ascl1a-like"/>
</dbReference>
<evidence type="ECO:0000256" key="4">
    <source>
        <dbReference type="SAM" id="Coils"/>
    </source>
</evidence>
<evidence type="ECO:0000259" key="5">
    <source>
        <dbReference type="PROSITE" id="PS50888"/>
    </source>
</evidence>
<evidence type="ECO:0000256" key="1">
    <source>
        <dbReference type="ARBA" id="ARBA00005510"/>
    </source>
</evidence>
<sequence>MKSSVNGGRKMERKEKERERRMQMKELCFKLSSLIPNSTKQQLHQEDIMTQQANLDEATTYISELKQRVEKIREMIRDSKSTGRGTKRHTCSKTVAPVIEVRSEDTNLEVKLVSGVHNRFKLHRVIAILEEEGADVKNANISHVQGDKLFYTIHSQAFSSRIGLEASRVLERLQDLVS</sequence>
<dbReference type="EMBL" id="SWLB01000015">
    <property type="protein sequence ID" value="KAF3329010.1"/>
    <property type="molecule type" value="Genomic_DNA"/>
</dbReference>
<accession>A0A833VJJ3</accession>
<feature type="coiled-coil region" evidence="4">
    <location>
        <begin position="55"/>
        <end position="82"/>
    </location>
</feature>
<feature type="domain" description="BHLH" evidence="5">
    <location>
        <begin position="8"/>
        <end position="65"/>
    </location>
</feature>
<dbReference type="Pfam" id="PF00010">
    <property type="entry name" value="HLH"/>
    <property type="match status" value="1"/>
</dbReference>
<evidence type="ECO:0000313" key="6">
    <source>
        <dbReference type="EMBL" id="KAF3329010.1"/>
    </source>
</evidence>
<keyword evidence="3" id="KW-0804">Transcription</keyword>
<keyword evidence="7" id="KW-1185">Reference proteome</keyword>
<comment type="similarity">
    <text evidence="1">Belongs to the bHLH protein family.</text>
</comment>
<dbReference type="GO" id="GO:0090575">
    <property type="term" value="C:RNA polymerase II transcription regulator complex"/>
    <property type="evidence" value="ECO:0007669"/>
    <property type="project" value="TreeGrafter"/>
</dbReference>
<proteinExistence type="inferred from homology"/>
<dbReference type="OrthoDB" id="1870484at2759"/>
<dbReference type="PROSITE" id="PS50888">
    <property type="entry name" value="BHLH"/>
    <property type="match status" value="1"/>
</dbReference>
<dbReference type="PANTHER" id="PTHR13935">
    <property type="entry name" value="ACHAETE-SCUTE TRANSCRIPTION FACTOR-RELATED"/>
    <property type="match status" value="1"/>
</dbReference>
<protein>
    <submittedName>
        <fullName evidence="6">Transcription factor ORG2</fullName>
    </submittedName>
</protein>
<name>A0A833VJJ3_9POAL</name>
<dbReference type="Proteomes" id="UP000623129">
    <property type="component" value="Unassembled WGS sequence"/>
</dbReference>
<organism evidence="6 7">
    <name type="scientific">Carex littledalei</name>
    <dbReference type="NCBI Taxonomy" id="544730"/>
    <lineage>
        <taxon>Eukaryota</taxon>
        <taxon>Viridiplantae</taxon>
        <taxon>Streptophyta</taxon>
        <taxon>Embryophyta</taxon>
        <taxon>Tracheophyta</taxon>
        <taxon>Spermatophyta</taxon>
        <taxon>Magnoliopsida</taxon>
        <taxon>Liliopsida</taxon>
        <taxon>Poales</taxon>
        <taxon>Cyperaceae</taxon>
        <taxon>Cyperoideae</taxon>
        <taxon>Cariceae</taxon>
        <taxon>Carex</taxon>
        <taxon>Carex subgen. Euthyceras</taxon>
    </lineage>
</organism>
<evidence type="ECO:0000256" key="2">
    <source>
        <dbReference type="ARBA" id="ARBA00023015"/>
    </source>
</evidence>
<evidence type="ECO:0000256" key="3">
    <source>
        <dbReference type="ARBA" id="ARBA00023163"/>
    </source>
</evidence>
<dbReference type="PANTHER" id="PTHR13935:SF46">
    <property type="entry name" value="TRANSCRIPTION FACTOR BHLH167-RELATED"/>
    <property type="match status" value="1"/>
</dbReference>
<comment type="caution">
    <text evidence="6">The sequence shown here is derived from an EMBL/GenBank/DDBJ whole genome shotgun (WGS) entry which is preliminary data.</text>
</comment>
<evidence type="ECO:0000313" key="7">
    <source>
        <dbReference type="Proteomes" id="UP000623129"/>
    </source>
</evidence>
<keyword evidence="2" id="KW-0805">Transcription regulation</keyword>
<keyword evidence="4" id="KW-0175">Coiled coil</keyword>
<dbReference type="GO" id="GO:0000981">
    <property type="term" value="F:DNA-binding transcription factor activity, RNA polymerase II-specific"/>
    <property type="evidence" value="ECO:0007669"/>
    <property type="project" value="TreeGrafter"/>
</dbReference>
<reference evidence="6" key="1">
    <citation type="submission" date="2020-01" db="EMBL/GenBank/DDBJ databases">
        <title>Genome sequence of Kobresia littledalei, the first chromosome-level genome in the family Cyperaceae.</title>
        <authorList>
            <person name="Qu G."/>
        </authorList>
    </citation>
    <scope>NUCLEOTIDE SEQUENCE</scope>
    <source>
        <strain evidence="6">C.B.Clarke</strain>
        <tissue evidence="6">Leaf</tissue>
    </source>
</reference>